<dbReference type="GO" id="GO:0008017">
    <property type="term" value="F:microtubule binding"/>
    <property type="evidence" value="ECO:0007669"/>
    <property type="project" value="TreeGrafter"/>
</dbReference>
<proteinExistence type="predicted"/>
<dbReference type="Pfam" id="PF00514">
    <property type="entry name" value="Arm"/>
    <property type="match status" value="3"/>
</dbReference>
<dbReference type="AlphaFoldDB" id="A0A0X3PL50"/>
<organism evidence="1">
    <name type="scientific">Schistocephalus solidus</name>
    <name type="common">Tapeworm</name>
    <dbReference type="NCBI Taxonomy" id="70667"/>
    <lineage>
        <taxon>Eukaryota</taxon>
        <taxon>Metazoa</taxon>
        <taxon>Spiralia</taxon>
        <taxon>Lophotrochozoa</taxon>
        <taxon>Platyhelminthes</taxon>
        <taxon>Cestoda</taxon>
        <taxon>Eucestoda</taxon>
        <taxon>Diphyllobothriidea</taxon>
        <taxon>Diphyllobothriidae</taxon>
        <taxon>Schistocephalus</taxon>
    </lineage>
</organism>
<dbReference type="InterPro" id="IPR000225">
    <property type="entry name" value="Armadillo"/>
</dbReference>
<sequence>MSQRQVLQVFDQYQKSRVQFVQTVAELSNRPQNIETLLQCGVLSLLRPLLLDVVPNVQQNAAIAIGRLANHSEELASAVVKSEILPQLVYSISEQNRFYKKAAAFVLRSVAKHSAELAEKVVESGALDSLVSCLEEFDVGVKENAAWSLGYIARHNANLSQMVVDAGSIPLLILCLQEPDNNLKRAAASSLGDIAKHTPDLAQSVIDAGAIAYLSKHVTSTCPKLKRQAFASLAQIAKHTADFADLVVESEIFPAILISLKDKDEGVRKECATLIREICKHTLELSQLIVNSGGAAAIVDYIGESYGNASLPGIMALGYIAAHSERLAMAIIHSLGIAQLKSALVKENEEHVKAAIIWSIGHIGRHSSTHAKAVADAGLLPIVLACYCRSNSSEDLQTKAKRCLKQVLQKVIDIEALEPLLQDSPPNILKHVVAQFSKILPKNANARRAFVLTGGLKKIQEIQAEPGSDLAESIDAINNCFPEDVVKYYSPGYPEALLERVEAYQLPT</sequence>
<accession>A0A0X3PL50</accession>
<dbReference type="SMART" id="SM00185">
    <property type="entry name" value="ARM"/>
    <property type="match status" value="7"/>
</dbReference>
<dbReference type="GO" id="GO:0003341">
    <property type="term" value="P:cilium movement"/>
    <property type="evidence" value="ECO:0007669"/>
    <property type="project" value="TreeGrafter"/>
</dbReference>
<dbReference type="InterPro" id="IPR011989">
    <property type="entry name" value="ARM-like"/>
</dbReference>
<gene>
    <name evidence="1" type="primary">SPAG6</name>
    <name evidence="1" type="ORF">TR162827</name>
</gene>
<dbReference type="GO" id="GO:0015630">
    <property type="term" value="C:microtubule cytoskeleton"/>
    <property type="evidence" value="ECO:0007669"/>
    <property type="project" value="TreeGrafter"/>
</dbReference>
<reference evidence="1" key="1">
    <citation type="submission" date="2016-01" db="EMBL/GenBank/DDBJ databases">
        <title>Reference transcriptome for the parasite Schistocephalus solidus: insights into the molecular evolution of parasitism.</title>
        <authorList>
            <person name="Hebert F.O."/>
            <person name="Grambauer S."/>
            <person name="Barber I."/>
            <person name="Landry C.R."/>
            <person name="Aubin-Horth N."/>
        </authorList>
    </citation>
    <scope>NUCLEOTIDE SEQUENCE</scope>
</reference>
<name>A0A0X3PL50_SCHSO</name>
<dbReference type="EMBL" id="GEEE01010580">
    <property type="protein sequence ID" value="JAP52645.1"/>
    <property type="molecule type" value="Transcribed_RNA"/>
</dbReference>
<evidence type="ECO:0000313" key="1">
    <source>
        <dbReference type="EMBL" id="JAP52645.1"/>
    </source>
</evidence>
<dbReference type="Gene3D" id="1.25.10.10">
    <property type="entry name" value="Leucine-rich Repeat Variant"/>
    <property type="match status" value="3"/>
</dbReference>
<dbReference type="PANTHER" id="PTHR23314">
    <property type="entry name" value="SPERM-ASSOCIATED ANTIGEN 6 ARMADILLO REPEAT-CONTAINING"/>
    <property type="match status" value="1"/>
</dbReference>
<dbReference type="PANTHER" id="PTHR23314:SF0">
    <property type="entry name" value="SPERM-ASSOCIATED ANTIGEN 6"/>
    <property type="match status" value="1"/>
</dbReference>
<protein>
    <submittedName>
        <fullName evidence="1">Sperm-associated antigen 6</fullName>
    </submittedName>
</protein>
<dbReference type="SUPFAM" id="SSF48371">
    <property type="entry name" value="ARM repeat"/>
    <property type="match status" value="1"/>
</dbReference>
<dbReference type="InterPro" id="IPR016024">
    <property type="entry name" value="ARM-type_fold"/>
</dbReference>